<dbReference type="EMBL" id="CP024145">
    <property type="protein sequence ID" value="AUK04245.1"/>
    <property type="molecule type" value="Genomic_DNA"/>
</dbReference>
<keyword evidence="2" id="KW-0732">Signal</keyword>
<dbReference type="SUPFAM" id="SSF56954">
    <property type="entry name" value="Outer membrane efflux proteins (OEP)"/>
    <property type="match status" value="1"/>
</dbReference>
<geneLocation type="plasmid" evidence="6">
    <name>pncyu-26-73-4</name>
</geneLocation>
<geneLocation type="plasmid" evidence="3">
    <name>p14EC029d</name>
</geneLocation>
<dbReference type="Gene3D" id="1.20.1600.10">
    <property type="entry name" value="Outer membrane efflux proteins (OEP)"/>
    <property type="match status" value="1"/>
</dbReference>
<feature type="coiled-coil region" evidence="1">
    <location>
        <begin position="323"/>
        <end position="357"/>
    </location>
</feature>
<protein>
    <submittedName>
        <fullName evidence="4">TolC family protein</fullName>
    </submittedName>
</protein>
<evidence type="ECO:0000256" key="1">
    <source>
        <dbReference type="SAM" id="Coils"/>
    </source>
</evidence>
<dbReference type="GO" id="GO:0015562">
    <property type="term" value="F:efflux transmembrane transporter activity"/>
    <property type="evidence" value="ECO:0007669"/>
    <property type="project" value="InterPro"/>
</dbReference>
<feature type="coiled-coil region" evidence="1">
    <location>
        <begin position="136"/>
        <end position="198"/>
    </location>
</feature>
<organism evidence="4 6">
    <name type="scientific">Escherichia coli</name>
    <dbReference type="NCBI Taxonomy" id="562"/>
    <lineage>
        <taxon>Bacteria</taxon>
        <taxon>Pseudomonadati</taxon>
        <taxon>Pseudomonadota</taxon>
        <taxon>Gammaproteobacteria</taxon>
        <taxon>Enterobacterales</taxon>
        <taxon>Enterobacteriaceae</taxon>
        <taxon>Escherichia</taxon>
    </lineage>
</organism>
<accession>A0A2I6FN83</accession>
<evidence type="ECO:0000313" key="4">
    <source>
        <dbReference type="EMBL" id="QED76445.1"/>
    </source>
</evidence>
<evidence type="ECO:0000256" key="2">
    <source>
        <dbReference type="SAM" id="SignalP"/>
    </source>
</evidence>
<name>A0A2I6FN83_ECOLX</name>
<evidence type="ECO:0000313" key="6">
    <source>
        <dbReference type="Proteomes" id="UP000321299"/>
    </source>
</evidence>
<sequence length="411" mass="47293">MKYAGIFLLIFVMVSMRSYAAANDYQGYLKTVLDNAESVKSKEALIDAEELNKLSIQLYAMPKVSASVTPKKSKANSNKQYVESKVTLTSLLFEDTLFSNIKAQNYKLLASVVELDKEKERIITAIMSDQIHISLYEKLRDNAVQLKHEAESLYEKINVKYDFGIIKESDVQLAKLLVQKINNEIDSIEHAIDRLKINIESNSLHPYPTKGIRIEDSKIDELLKFNNKESALVNNFDLRKLSLSKDEIKENARQQDSLLSVSIVAENKWSDDKTVEEDSYVGLRFSLNVFDLDAKLAKSAGIENYKSLSWDYDHKYKLLLNQIKLANLTSEANTREINNLERQYKTTKELIKNQEREYGINQVSIYEMLNTRFDLFQLEKSITEMKVSEAKNKINLLHVYGQVLDFFMGDT</sequence>
<evidence type="ECO:0000313" key="5">
    <source>
        <dbReference type="Proteomes" id="UP000234238"/>
    </source>
</evidence>
<feature type="signal peptide" evidence="2">
    <location>
        <begin position="1"/>
        <end position="20"/>
    </location>
</feature>
<feature type="chain" id="PRO_5042348616" evidence="2">
    <location>
        <begin position="21"/>
        <end position="411"/>
    </location>
</feature>
<proteinExistence type="predicted"/>
<evidence type="ECO:0000313" key="3">
    <source>
        <dbReference type="EMBL" id="AUK04245.1"/>
    </source>
</evidence>
<dbReference type="RefSeq" id="WP_063119458.1">
    <property type="nucleotide sequence ID" value="NZ_CP024145.1"/>
</dbReference>
<geneLocation type="plasmid" evidence="4">
    <name>pNCYU-26-73-4</name>
</geneLocation>
<geneLocation type="plasmid" evidence="5">
    <name>p14ec029d</name>
</geneLocation>
<reference evidence="3 5" key="1">
    <citation type="submission" date="2017-10" db="EMBL/GenBank/DDBJ databases">
        <title>mcr-1 positive E.coli isolates in China.</title>
        <authorList>
            <person name="Li B."/>
            <person name="Wang X."/>
        </authorList>
    </citation>
    <scope>NUCLEOTIDE SEQUENCE [LARGE SCALE GENOMIC DNA]</scope>
    <source>
        <strain evidence="3 5">14EC029</strain>
        <plasmid evidence="5">p14ec029d</plasmid>
        <plasmid evidence="3">p14EC029d</plasmid>
    </source>
</reference>
<dbReference type="EMBL" id="CP042619">
    <property type="protein sequence ID" value="QED76445.1"/>
    <property type="molecule type" value="Genomic_DNA"/>
</dbReference>
<keyword evidence="4" id="KW-0614">Plasmid</keyword>
<dbReference type="Proteomes" id="UP000321299">
    <property type="component" value="Plasmid pNCYU-26-73-4"/>
</dbReference>
<keyword evidence="1" id="KW-0175">Coiled coil</keyword>
<reference evidence="4 6" key="3">
    <citation type="submission" date="2019-08" db="EMBL/GenBank/DDBJ databases">
        <authorList>
            <person name="Chen F.-J."/>
            <person name="Wu H.-C."/>
            <person name="Liao Y.-C."/>
            <person name="Kuo S.-C."/>
        </authorList>
    </citation>
    <scope>NUCLEOTIDE SEQUENCE [LARGE SCALE GENOMIC DNA]</scope>
    <source>
        <strain evidence="4 6">NCYU-26-73</strain>
        <plasmid evidence="4">pNCYU-26-73-4</plasmid>
        <plasmid evidence="6">pncyu-26-73-4</plasmid>
    </source>
</reference>
<gene>
    <name evidence="3" type="ORF">CR538_28850</name>
    <name evidence="4" type="ORF">FTV93_28445</name>
</gene>
<dbReference type="AlphaFoldDB" id="A0A2I6FN83"/>
<reference evidence="4 6" key="2">
    <citation type="submission" date="2019-08" db="EMBL/GenBank/DDBJ databases">
        <title>Plasmid- and chromosome-located mcr-3 in mcr-1-positive Escherichia coli from diseased swine, Taiwan.</title>
        <authorList>
            <person name="Hsu C.-Y."/>
            <person name="Huang W.-C."/>
            <person name="Lauderdale T.-L."/>
        </authorList>
    </citation>
    <scope>NUCLEOTIDE SEQUENCE [LARGE SCALE GENOMIC DNA]</scope>
    <source>
        <strain evidence="4 6">NCYU-26-73</strain>
        <plasmid evidence="4">pNCYU-26-73-4</plasmid>
        <plasmid evidence="6">pncyu-26-73-4</plasmid>
    </source>
</reference>
<dbReference type="Proteomes" id="UP000234238">
    <property type="component" value="Plasmid p14EC029d"/>
</dbReference>
<dbReference type="GO" id="GO:0009279">
    <property type="term" value="C:cell outer membrane"/>
    <property type="evidence" value="ECO:0007669"/>
    <property type="project" value="UniProtKB-SubCell"/>
</dbReference>